<accession>A0A1G5RT12</accession>
<keyword evidence="5" id="KW-1185">Reference proteome</keyword>
<protein>
    <submittedName>
        <fullName evidence="4">Iron(III) transport system substrate-binding protein</fullName>
    </submittedName>
</protein>
<name>A0A1G5RT12_9FIRM</name>
<dbReference type="GO" id="GO:0030976">
    <property type="term" value="F:thiamine pyrophosphate binding"/>
    <property type="evidence" value="ECO:0007669"/>
    <property type="project" value="TreeGrafter"/>
</dbReference>
<dbReference type="STRING" id="1120920.SAMN03080599_00244"/>
<dbReference type="SUPFAM" id="SSF53850">
    <property type="entry name" value="Periplasmic binding protein-like II"/>
    <property type="match status" value="1"/>
</dbReference>
<dbReference type="Gene3D" id="3.40.190.10">
    <property type="entry name" value="Periplasmic binding protein-like II"/>
    <property type="match status" value="2"/>
</dbReference>
<dbReference type="AlphaFoldDB" id="A0A1G5RT12"/>
<gene>
    <name evidence="4" type="ORF">SAMN03080599_00244</name>
</gene>
<dbReference type="CDD" id="cd13544">
    <property type="entry name" value="PBP2_Fbp_like_1"/>
    <property type="match status" value="1"/>
</dbReference>
<dbReference type="InterPro" id="IPR026045">
    <property type="entry name" value="Ferric-bd"/>
</dbReference>
<dbReference type="GO" id="GO:0030288">
    <property type="term" value="C:outer membrane-bounded periplasmic space"/>
    <property type="evidence" value="ECO:0007669"/>
    <property type="project" value="TreeGrafter"/>
</dbReference>
<dbReference type="GO" id="GO:0030975">
    <property type="term" value="F:thiamine binding"/>
    <property type="evidence" value="ECO:0007669"/>
    <property type="project" value="TreeGrafter"/>
</dbReference>
<dbReference type="EMBL" id="FMWL01000001">
    <property type="protein sequence ID" value="SCZ76449.1"/>
    <property type="molecule type" value="Genomic_DNA"/>
</dbReference>
<evidence type="ECO:0000256" key="1">
    <source>
        <dbReference type="ARBA" id="ARBA00022729"/>
    </source>
</evidence>
<sequence length="365" mass="39717">MKKFLSVLLIMMMIISAVGCSTPAETPAAEPAPAETPTEAPAEDLGWSSEYFDAEAMKGVTLNMYAVTDNVRGILDVFSEDTGIVVENLTLKNGEILQRLASEKEAGVAIADLWFTGGADTFIDGAQKGLLTAYVSPEAEVLDAKMKDADGYWHGTSLTLVNWVVNTKLIEEKGLKMPEVWDDLLDPGLTGQVSMPDPASSGTAFNVVSSVLEIRGETEGWAYLDKLIPQVPFFTPRGSDPANMVVNGEAIVGINASNGDRDLEVNNPHIKLVYPSDGTGWWPQPVAIIEGTKNLDASKVFIDWILSKRGMAVMAEVRNAAVARLDVERPEGIVDINTIKLFDTDFQANAEKRDAILEEWQKRVK</sequence>
<dbReference type="PANTHER" id="PTHR30006:SF2">
    <property type="entry name" value="ABC TRANSPORTER SUBSTRATE-BINDING PROTEIN"/>
    <property type="match status" value="1"/>
</dbReference>
<feature type="compositionally biased region" description="Low complexity" evidence="2">
    <location>
        <begin position="25"/>
        <end position="40"/>
    </location>
</feature>
<dbReference type="GO" id="GO:0015888">
    <property type="term" value="P:thiamine transport"/>
    <property type="evidence" value="ECO:0007669"/>
    <property type="project" value="TreeGrafter"/>
</dbReference>
<feature type="signal peptide" evidence="3">
    <location>
        <begin position="1"/>
        <end position="19"/>
    </location>
</feature>
<organism evidence="4 5">
    <name type="scientific">Acidaminobacter hydrogenoformans DSM 2784</name>
    <dbReference type="NCBI Taxonomy" id="1120920"/>
    <lineage>
        <taxon>Bacteria</taxon>
        <taxon>Bacillati</taxon>
        <taxon>Bacillota</taxon>
        <taxon>Clostridia</taxon>
        <taxon>Peptostreptococcales</taxon>
        <taxon>Acidaminobacteraceae</taxon>
        <taxon>Acidaminobacter</taxon>
    </lineage>
</organism>
<evidence type="ECO:0000313" key="4">
    <source>
        <dbReference type="EMBL" id="SCZ76449.1"/>
    </source>
</evidence>
<reference evidence="4 5" key="1">
    <citation type="submission" date="2016-10" db="EMBL/GenBank/DDBJ databases">
        <authorList>
            <person name="de Groot N.N."/>
        </authorList>
    </citation>
    <scope>NUCLEOTIDE SEQUENCE [LARGE SCALE GENOMIC DNA]</scope>
    <source>
        <strain evidence="4 5">DSM 2784</strain>
    </source>
</reference>
<dbReference type="Pfam" id="PF13343">
    <property type="entry name" value="SBP_bac_6"/>
    <property type="match status" value="1"/>
</dbReference>
<feature type="chain" id="PRO_5038785616" evidence="3">
    <location>
        <begin position="20"/>
        <end position="365"/>
    </location>
</feature>
<proteinExistence type="predicted"/>
<evidence type="ECO:0000256" key="2">
    <source>
        <dbReference type="SAM" id="MobiDB-lite"/>
    </source>
</evidence>
<dbReference type="PANTHER" id="PTHR30006">
    <property type="entry name" value="THIAMINE-BINDING PERIPLASMIC PROTEIN-RELATED"/>
    <property type="match status" value="1"/>
</dbReference>
<dbReference type="Proteomes" id="UP000199208">
    <property type="component" value="Unassembled WGS sequence"/>
</dbReference>
<dbReference type="PROSITE" id="PS51257">
    <property type="entry name" value="PROKAR_LIPOPROTEIN"/>
    <property type="match status" value="1"/>
</dbReference>
<evidence type="ECO:0000313" key="5">
    <source>
        <dbReference type="Proteomes" id="UP000199208"/>
    </source>
</evidence>
<dbReference type="PIRSF" id="PIRSF002825">
    <property type="entry name" value="CfbpA"/>
    <property type="match status" value="1"/>
</dbReference>
<dbReference type="RefSeq" id="WP_170829217.1">
    <property type="nucleotide sequence ID" value="NZ_FMWL01000001.1"/>
</dbReference>
<keyword evidence="1 3" id="KW-0732">Signal</keyword>
<feature type="region of interest" description="Disordered" evidence="2">
    <location>
        <begin position="25"/>
        <end position="45"/>
    </location>
</feature>
<evidence type="ECO:0000256" key="3">
    <source>
        <dbReference type="SAM" id="SignalP"/>
    </source>
</evidence>